<sequence length="15" mass="1809">MNNNNNKCFNNLKQI</sequence>
<protein>
    <submittedName>
        <fullName evidence="1">Uncharacterized protein</fullName>
    </submittedName>
</protein>
<evidence type="ECO:0000313" key="1">
    <source>
        <dbReference type="EMBL" id="MBX66021.1"/>
    </source>
</evidence>
<accession>A0A2P2QGA9</accession>
<name>A0A2P2QGA9_RHIMU</name>
<reference evidence="1" key="1">
    <citation type="submission" date="2018-02" db="EMBL/GenBank/DDBJ databases">
        <title>Rhizophora mucronata_Transcriptome.</title>
        <authorList>
            <person name="Meera S.P."/>
            <person name="Sreeshan A."/>
            <person name="Augustine A."/>
        </authorList>
    </citation>
    <scope>NUCLEOTIDE SEQUENCE</scope>
    <source>
        <tissue evidence="1">Leaf</tissue>
    </source>
</reference>
<proteinExistence type="predicted"/>
<dbReference type="EMBL" id="GGEC01085537">
    <property type="protein sequence ID" value="MBX66021.1"/>
    <property type="molecule type" value="Transcribed_RNA"/>
</dbReference>
<organism evidence="1">
    <name type="scientific">Rhizophora mucronata</name>
    <name type="common">Asiatic mangrove</name>
    <dbReference type="NCBI Taxonomy" id="61149"/>
    <lineage>
        <taxon>Eukaryota</taxon>
        <taxon>Viridiplantae</taxon>
        <taxon>Streptophyta</taxon>
        <taxon>Embryophyta</taxon>
        <taxon>Tracheophyta</taxon>
        <taxon>Spermatophyta</taxon>
        <taxon>Magnoliopsida</taxon>
        <taxon>eudicotyledons</taxon>
        <taxon>Gunneridae</taxon>
        <taxon>Pentapetalae</taxon>
        <taxon>rosids</taxon>
        <taxon>fabids</taxon>
        <taxon>Malpighiales</taxon>
        <taxon>Rhizophoraceae</taxon>
        <taxon>Rhizophora</taxon>
    </lineage>
</organism>